<gene>
    <name evidence="1" type="ordered locus">Ccan_13520</name>
</gene>
<dbReference type="KEGG" id="ccm:Ccan_13520"/>
<keyword evidence="2" id="KW-1185">Reference proteome</keyword>
<evidence type="ECO:0000313" key="2">
    <source>
        <dbReference type="Proteomes" id="UP000008895"/>
    </source>
</evidence>
<protein>
    <submittedName>
        <fullName evidence="1">Uncharacterized protein</fullName>
    </submittedName>
</protein>
<reference evidence="1 2" key="1">
    <citation type="journal article" date="2011" name="J. Bacteriol.">
        <title>Complete genome sequence of the dog commensal and human pathogen Capnocytophaga canimorsus strain 5.</title>
        <authorList>
            <person name="Manfredi P."/>
            <person name="Pagni M."/>
            <person name="Cornelis G.R."/>
        </authorList>
    </citation>
    <scope>NUCLEOTIDE SEQUENCE [LARGE SCALE GENOMIC DNA]</scope>
    <source>
        <strain evidence="2">5</strain>
    </source>
</reference>
<dbReference type="Proteomes" id="UP000008895">
    <property type="component" value="Chromosome"/>
</dbReference>
<organism evidence="1 2">
    <name type="scientific">Capnocytophaga canimorsus (strain 5)</name>
    <dbReference type="NCBI Taxonomy" id="860228"/>
    <lineage>
        <taxon>Bacteria</taxon>
        <taxon>Pseudomonadati</taxon>
        <taxon>Bacteroidota</taxon>
        <taxon>Flavobacteriia</taxon>
        <taxon>Flavobacteriales</taxon>
        <taxon>Flavobacteriaceae</taxon>
        <taxon>Capnocytophaga</taxon>
    </lineage>
</organism>
<dbReference type="HOGENOM" id="CLU_3115835_0_0_10"/>
<sequence>MLFVFTNVIFFKNFSSFVGTNVKIKSSNKNFYTIIFLSKYNYPKYLKVIY</sequence>
<dbReference type="EMBL" id="CP002113">
    <property type="protein sequence ID" value="AEK23468.1"/>
    <property type="molecule type" value="Genomic_DNA"/>
</dbReference>
<name>F9YQ49_CAPCC</name>
<evidence type="ECO:0000313" key="1">
    <source>
        <dbReference type="EMBL" id="AEK23468.1"/>
    </source>
</evidence>
<dbReference type="AlphaFoldDB" id="F9YQ49"/>
<proteinExistence type="predicted"/>
<accession>F9YQ49</accession>